<sequence>MEQKPKTYMLVFHRSMTFRNICGNCTFVSSGEIVPGVELLQEIPAMSGSPALYELAMTFDGEHKVLIVQKSLVTLHRE</sequence>
<proteinExistence type="predicted"/>
<protein>
    <submittedName>
        <fullName evidence="1">Uncharacterized protein</fullName>
    </submittedName>
</protein>
<name>A0ABQ3V277_9CHLR</name>
<evidence type="ECO:0000313" key="1">
    <source>
        <dbReference type="EMBL" id="GHO58995.1"/>
    </source>
</evidence>
<dbReference type="EMBL" id="BNJG01000003">
    <property type="protein sequence ID" value="GHO58995.1"/>
    <property type="molecule type" value="Genomic_DNA"/>
</dbReference>
<dbReference type="Proteomes" id="UP000654345">
    <property type="component" value="Unassembled WGS sequence"/>
</dbReference>
<keyword evidence="2" id="KW-1185">Reference proteome</keyword>
<comment type="caution">
    <text evidence="1">The sequence shown here is derived from an EMBL/GenBank/DDBJ whole genome shotgun (WGS) entry which is preliminary data.</text>
</comment>
<organism evidence="1 2">
    <name type="scientific">Ktedonobacter robiniae</name>
    <dbReference type="NCBI Taxonomy" id="2778365"/>
    <lineage>
        <taxon>Bacteria</taxon>
        <taxon>Bacillati</taxon>
        <taxon>Chloroflexota</taxon>
        <taxon>Ktedonobacteria</taxon>
        <taxon>Ktedonobacterales</taxon>
        <taxon>Ktedonobacteraceae</taxon>
        <taxon>Ktedonobacter</taxon>
    </lineage>
</organism>
<accession>A0ABQ3V277</accession>
<reference evidence="1 2" key="1">
    <citation type="journal article" date="2021" name="Int. J. Syst. Evol. Microbiol.">
        <title>Reticulibacter mediterranei gen. nov., sp. nov., within the new family Reticulibacteraceae fam. nov., and Ktedonospora formicarum gen. nov., sp. nov., Ktedonobacter robiniae sp. nov., Dictyobacter formicarum sp. nov. and Dictyobacter arantiisoli sp. nov., belonging to the class Ktedonobacteria.</title>
        <authorList>
            <person name="Yabe S."/>
            <person name="Zheng Y."/>
            <person name="Wang C.M."/>
            <person name="Sakai Y."/>
            <person name="Abe K."/>
            <person name="Yokota A."/>
            <person name="Donadio S."/>
            <person name="Cavaletti L."/>
            <person name="Monciardini P."/>
        </authorList>
    </citation>
    <scope>NUCLEOTIDE SEQUENCE [LARGE SCALE GENOMIC DNA]</scope>
    <source>
        <strain evidence="1 2">SOSP1-30</strain>
    </source>
</reference>
<evidence type="ECO:0000313" key="2">
    <source>
        <dbReference type="Proteomes" id="UP000654345"/>
    </source>
</evidence>
<gene>
    <name evidence="1" type="ORF">KSB_74700</name>
</gene>